<dbReference type="InterPro" id="IPR035965">
    <property type="entry name" value="PAS-like_dom_sf"/>
</dbReference>
<feature type="domain" description="PAS" evidence="7">
    <location>
        <begin position="131"/>
        <end position="201"/>
    </location>
</feature>
<dbReference type="PROSITE" id="PS50112">
    <property type="entry name" value="PAS"/>
    <property type="match status" value="1"/>
</dbReference>
<dbReference type="InterPro" id="IPR001610">
    <property type="entry name" value="PAC"/>
</dbReference>
<dbReference type="OrthoDB" id="1522284at2"/>
<dbReference type="Gene3D" id="3.30.565.10">
    <property type="entry name" value="Histidine kinase-like ATPase, C-terminal domain"/>
    <property type="match status" value="1"/>
</dbReference>
<evidence type="ECO:0000259" key="7">
    <source>
        <dbReference type="PROSITE" id="PS50112"/>
    </source>
</evidence>
<dbReference type="SMART" id="SM00091">
    <property type="entry name" value="PAS"/>
    <property type="match status" value="3"/>
</dbReference>
<dbReference type="Proteomes" id="UP000260823">
    <property type="component" value="Unassembled WGS sequence"/>
</dbReference>
<evidence type="ECO:0000313" key="9">
    <source>
        <dbReference type="EMBL" id="RFZ83144.1"/>
    </source>
</evidence>
<organism evidence="9 10">
    <name type="scientific">Mucilaginibacter terrenus</name>
    <dbReference type="NCBI Taxonomy" id="2482727"/>
    <lineage>
        <taxon>Bacteria</taxon>
        <taxon>Pseudomonadati</taxon>
        <taxon>Bacteroidota</taxon>
        <taxon>Sphingobacteriia</taxon>
        <taxon>Sphingobacteriales</taxon>
        <taxon>Sphingobacteriaceae</taxon>
        <taxon>Mucilaginibacter</taxon>
    </lineage>
</organism>
<dbReference type="Pfam" id="PF02518">
    <property type="entry name" value="HATPase_c"/>
    <property type="match status" value="1"/>
</dbReference>
<dbReference type="InterPro" id="IPR003594">
    <property type="entry name" value="HATPase_dom"/>
</dbReference>
<feature type="domain" description="Histidine kinase" evidence="6">
    <location>
        <begin position="405"/>
        <end position="617"/>
    </location>
</feature>
<evidence type="ECO:0000256" key="3">
    <source>
        <dbReference type="ARBA" id="ARBA00022553"/>
    </source>
</evidence>
<protein>
    <recommendedName>
        <fullName evidence="2">histidine kinase</fullName>
        <ecNumber evidence="2">2.7.13.3</ecNumber>
    </recommendedName>
</protein>
<sequence>MDDIFKVILEQNLAGYWDYYVQENKVIYSTAFKALFGYDDVELPGSTETWSQLIVDEDRAKMDACVAAHFSSQGKIPFNVEVRYKHKNGSIIWIKSSGKVIEWEGNLPIRMVGCHIDITESKQIELELAISEQRFRNAFEWSSIGMVLVSTDGKFMKVNQSLCDMLGYTNDELMSTTFQEITHPEDLEVDLELMHQTLKGDRKNYQMEKRYFRKDGRTIWILLNVSLVRDHDNTPLYFVSQIKDITQRKTAEDALRESERRWSFAIEGSGGGLWDLDLRNKTIYHSQQCLRMIGMENENFGNVIGDWTSRVHPDDKAKFLADAHNYFNGVTQSYENQHRILCKDGTYKWILDRGKVIEYDEDGKPARIIGTHTDITSQKQQEQQLRDTLDMISGQNNRLLNFAYIVSHNLRTHASNFKMLMDVVSDPTTTEQEKKEMTDHLGKVSEQLNETIDNLNEVVSIQSNIDIQTVELNLHDYFQRAILLLQNEINKCSAKVNNYIPSEITVNYSPAYLESIVHNLLSNAIKYRSPERQPQISIDYFNEAAGKRGFTIKDNGIGIDLNRHGSELFGMYKTFNGNRDAKGMGLFITKNQIEAFGGKIDVNSTPGEGSVFKVYLT</sequence>
<dbReference type="Gene3D" id="3.30.450.20">
    <property type="entry name" value="PAS domain"/>
    <property type="match status" value="3"/>
</dbReference>
<dbReference type="InterPro" id="IPR013655">
    <property type="entry name" value="PAS_fold_3"/>
</dbReference>
<evidence type="ECO:0000259" key="8">
    <source>
        <dbReference type="PROSITE" id="PS50113"/>
    </source>
</evidence>
<dbReference type="InterPro" id="IPR036890">
    <property type="entry name" value="HATPase_C_sf"/>
</dbReference>
<reference evidence="9 10" key="1">
    <citation type="submission" date="2018-08" db="EMBL/GenBank/DDBJ databases">
        <title>Mucilaginibacter terrae sp. nov., isolated from manganese diggings.</title>
        <authorList>
            <person name="Huang Y."/>
            <person name="Zhou Z."/>
        </authorList>
    </citation>
    <scope>NUCLEOTIDE SEQUENCE [LARGE SCALE GENOMIC DNA]</scope>
    <source>
        <strain evidence="9 10">ZH6</strain>
    </source>
</reference>
<comment type="caution">
    <text evidence="9">The sequence shown here is derived from an EMBL/GenBank/DDBJ whole genome shotgun (WGS) entry which is preliminary data.</text>
</comment>
<dbReference type="Pfam" id="PF08447">
    <property type="entry name" value="PAS_3"/>
    <property type="match status" value="3"/>
</dbReference>
<dbReference type="PANTHER" id="PTHR43304">
    <property type="entry name" value="PHYTOCHROME-LIKE PROTEIN CPH1"/>
    <property type="match status" value="1"/>
</dbReference>
<evidence type="ECO:0000259" key="6">
    <source>
        <dbReference type="PROSITE" id="PS50109"/>
    </source>
</evidence>
<evidence type="ECO:0000256" key="1">
    <source>
        <dbReference type="ARBA" id="ARBA00000085"/>
    </source>
</evidence>
<dbReference type="CDD" id="cd00130">
    <property type="entry name" value="PAS"/>
    <property type="match status" value="3"/>
</dbReference>
<feature type="domain" description="PAC" evidence="8">
    <location>
        <begin position="205"/>
        <end position="257"/>
    </location>
</feature>
<dbReference type="SMART" id="SM00086">
    <property type="entry name" value="PAC"/>
    <property type="match status" value="3"/>
</dbReference>
<dbReference type="SUPFAM" id="SSF55874">
    <property type="entry name" value="ATPase domain of HSP90 chaperone/DNA topoisomerase II/histidine kinase"/>
    <property type="match status" value="1"/>
</dbReference>
<proteinExistence type="predicted"/>
<evidence type="ECO:0000256" key="2">
    <source>
        <dbReference type="ARBA" id="ARBA00012438"/>
    </source>
</evidence>
<dbReference type="InterPro" id="IPR052162">
    <property type="entry name" value="Sensor_kinase/Photoreceptor"/>
</dbReference>
<keyword evidence="3" id="KW-0597">Phosphoprotein</keyword>
<feature type="domain" description="PAC" evidence="8">
    <location>
        <begin position="334"/>
        <end position="387"/>
    </location>
</feature>
<dbReference type="PRINTS" id="PR00344">
    <property type="entry name" value="BCTRLSENSOR"/>
</dbReference>
<dbReference type="PROSITE" id="PS50113">
    <property type="entry name" value="PAC"/>
    <property type="match status" value="3"/>
</dbReference>
<accession>A0A3E2NQ67</accession>
<dbReference type="InterPro" id="IPR005467">
    <property type="entry name" value="His_kinase_dom"/>
</dbReference>
<dbReference type="SMART" id="SM00387">
    <property type="entry name" value="HATPase_c"/>
    <property type="match status" value="1"/>
</dbReference>
<dbReference type="RefSeq" id="WP_117383619.1">
    <property type="nucleotide sequence ID" value="NZ_QWDE01000002.1"/>
</dbReference>
<name>A0A3E2NQ67_9SPHI</name>
<evidence type="ECO:0000256" key="5">
    <source>
        <dbReference type="ARBA" id="ARBA00022777"/>
    </source>
</evidence>
<dbReference type="InterPro" id="IPR000700">
    <property type="entry name" value="PAS-assoc_C"/>
</dbReference>
<dbReference type="AlphaFoldDB" id="A0A3E2NQ67"/>
<dbReference type="PROSITE" id="PS50109">
    <property type="entry name" value="HIS_KIN"/>
    <property type="match status" value="1"/>
</dbReference>
<evidence type="ECO:0000313" key="10">
    <source>
        <dbReference type="Proteomes" id="UP000260823"/>
    </source>
</evidence>
<gene>
    <name evidence="9" type="ORF">DYU05_13430</name>
</gene>
<dbReference type="NCBIfam" id="TIGR00229">
    <property type="entry name" value="sensory_box"/>
    <property type="match status" value="3"/>
</dbReference>
<dbReference type="EMBL" id="QWDE01000002">
    <property type="protein sequence ID" value="RFZ83144.1"/>
    <property type="molecule type" value="Genomic_DNA"/>
</dbReference>
<feature type="domain" description="PAC" evidence="8">
    <location>
        <begin position="78"/>
        <end position="130"/>
    </location>
</feature>
<dbReference type="GO" id="GO:0004673">
    <property type="term" value="F:protein histidine kinase activity"/>
    <property type="evidence" value="ECO:0007669"/>
    <property type="project" value="UniProtKB-EC"/>
</dbReference>
<dbReference type="InterPro" id="IPR000014">
    <property type="entry name" value="PAS"/>
</dbReference>
<keyword evidence="10" id="KW-1185">Reference proteome</keyword>
<keyword evidence="4" id="KW-0808">Transferase</keyword>
<dbReference type="InterPro" id="IPR004358">
    <property type="entry name" value="Sig_transdc_His_kin-like_C"/>
</dbReference>
<keyword evidence="5" id="KW-0418">Kinase</keyword>
<evidence type="ECO:0000256" key="4">
    <source>
        <dbReference type="ARBA" id="ARBA00022679"/>
    </source>
</evidence>
<comment type="catalytic activity">
    <reaction evidence="1">
        <text>ATP + protein L-histidine = ADP + protein N-phospho-L-histidine.</text>
        <dbReference type="EC" id="2.7.13.3"/>
    </reaction>
</comment>
<dbReference type="SUPFAM" id="SSF55785">
    <property type="entry name" value="PYP-like sensor domain (PAS domain)"/>
    <property type="match status" value="3"/>
</dbReference>
<dbReference type="EC" id="2.7.13.3" evidence="2"/>
<dbReference type="PANTHER" id="PTHR43304:SF1">
    <property type="entry name" value="PAC DOMAIN-CONTAINING PROTEIN"/>
    <property type="match status" value="1"/>
</dbReference>